<feature type="compositionally biased region" description="Basic and acidic residues" evidence="1">
    <location>
        <begin position="71"/>
        <end position="80"/>
    </location>
</feature>
<feature type="region of interest" description="Disordered" evidence="1">
    <location>
        <begin position="66"/>
        <end position="87"/>
    </location>
</feature>
<evidence type="ECO:0000313" key="3">
    <source>
        <dbReference type="Proteomes" id="UP001235939"/>
    </source>
</evidence>
<organism evidence="2 3">
    <name type="scientific">Cordylochernes scorpioides</name>
    <dbReference type="NCBI Taxonomy" id="51811"/>
    <lineage>
        <taxon>Eukaryota</taxon>
        <taxon>Metazoa</taxon>
        <taxon>Ecdysozoa</taxon>
        <taxon>Arthropoda</taxon>
        <taxon>Chelicerata</taxon>
        <taxon>Arachnida</taxon>
        <taxon>Pseudoscorpiones</taxon>
        <taxon>Cheliferoidea</taxon>
        <taxon>Chernetidae</taxon>
        <taxon>Cordylochernes</taxon>
    </lineage>
</organism>
<dbReference type="PANTHER" id="PTHR47326">
    <property type="entry name" value="TRANSPOSABLE ELEMENT TC3 TRANSPOSASE-LIKE PROTEIN"/>
    <property type="match status" value="1"/>
</dbReference>
<reference evidence="2 3" key="1">
    <citation type="submission" date="2022-01" db="EMBL/GenBank/DDBJ databases">
        <title>A chromosomal length assembly of Cordylochernes scorpioides.</title>
        <authorList>
            <person name="Zeh D."/>
            <person name="Zeh J."/>
        </authorList>
    </citation>
    <scope>NUCLEOTIDE SEQUENCE [LARGE SCALE GENOMIC DNA]</scope>
    <source>
        <strain evidence="2">IN4F17</strain>
        <tissue evidence="2">Whole Body</tissue>
    </source>
</reference>
<accession>A0ABY6JX22</accession>
<sequence>MMQSRKEICLDLIEYYPGPASEAFKGVITCDETWVYHYDLSSKQGLHSRRLFSERSLARFAAAVGTQEQDALQRDEEETRSLSSRDGSLVFSRNSKLVRRGENSIPVTRGLRSPMASGQVAAEISPLPSGQVGSEMSPQSTAPPQLVPVVEPSPIIKWSFVPDESFLLAQGDHLWSPEKNVFTPSILEDAFSPFPTLNDENKCINLPLKLYERFVPLKVFEAVKDPMSCYSLGRMIKKIEKTSSLEAKPRCGRHASQWLLRFRIILKLLKRYPHIEKTPRIFIKKYPYKIQRFRELKVGDFEKRQEFASWVFRKIDIDVNWLSNALWTDEAHLSLNGEVSSQNTRIWATGNTRNFTEMPLHQTRVTV</sequence>
<gene>
    <name evidence="2" type="ORF">LAZ67_1001739</name>
</gene>
<evidence type="ECO:0000313" key="2">
    <source>
        <dbReference type="EMBL" id="UYV60638.1"/>
    </source>
</evidence>
<evidence type="ECO:0008006" key="4">
    <source>
        <dbReference type="Google" id="ProtNLM"/>
    </source>
</evidence>
<dbReference type="Proteomes" id="UP001235939">
    <property type="component" value="Chromosome 01"/>
</dbReference>
<dbReference type="EMBL" id="CP092863">
    <property type="protein sequence ID" value="UYV60638.1"/>
    <property type="molecule type" value="Genomic_DNA"/>
</dbReference>
<dbReference type="PANTHER" id="PTHR47326:SF1">
    <property type="entry name" value="HTH PSQ-TYPE DOMAIN-CONTAINING PROTEIN"/>
    <property type="match status" value="1"/>
</dbReference>
<keyword evidence="3" id="KW-1185">Reference proteome</keyword>
<proteinExistence type="predicted"/>
<protein>
    <recommendedName>
        <fullName evidence="4">Transposase</fullName>
    </recommendedName>
</protein>
<name>A0ABY6JX22_9ARAC</name>
<evidence type="ECO:0000256" key="1">
    <source>
        <dbReference type="SAM" id="MobiDB-lite"/>
    </source>
</evidence>